<protein>
    <submittedName>
        <fullName evidence="1">Uncharacterized protein</fullName>
    </submittedName>
</protein>
<evidence type="ECO:0000313" key="1">
    <source>
        <dbReference type="EMBL" id="EOB13593.1"/>
    </source>
</evidence>
<gene>
    <name evidence="1" type="ORF">NBO_66g0052</name>
</gene>
<evidence type="ECO:0000313" key="2">
    <source>
        <dbReference type="Proteomes" id="UP000016927"/>
    </source>
</evidence>
<dbReference type="AlphaFoldDB" id="R0ML94"/>
<proteinExistence type="predicted"/>
<accession>R0ML94</accession>
<organism evidence="1 2">
    <name type="scientific">Nosema bombycis (strain CQ1 / CVCC 102059)</name>
    <name type="common">Microsporidian parasite</name>
    <name type="synonym">Pebrine of silkworm</name>
    <dbReference type="NCBI Taxonomy" id="578461"/>
    <lineage>
        <taxon>Eukaryota</taxon>
        <taxon>Fungi</taxon>
        <taxon>Fungi incertae sedis</taxon>
        <taxon>Microsporidia</taxon>
        <taxon>Nosematidae</taxon>
        <taxon>Nosema</taxon>
    </lineage>
</organism>
<dbReference type="Proteomes" id="UP000016927">
    <property type="component" value="Unassembled WGS sequence"/>
</dbReference>
<keyword evidence="2" id="KW-1185">Reference proteome</keyword>
<dbReference type="HOGENOM" id="CLU_3125504_0_0_1"/>
<dbReference type="EMBL" id="KB908974">
    <property type="protein sequence ID" value="EOB13593.1"/>
    <property type="molecule type" value="Genomic_DNA"/>
</dbReference>
<reference evidence="1 2" key="1">
    <citation type="journal article" date="2013" name="BMC Genomics">
        <title>Comparative genomics of parasitic silkworm microsporidia reveal an association between genome expansion and host adaptation.</title>
        <authorList>
            <person name="Pan G."/>
            <person name="Xu J."/>
            <person name="Li T."/>
            <person name="Xia Q."/>
            <person name="Liu S.L."/>
            <person name="Zhang G."/>
            <person name="Li S."/>
            <person name="Li C."/>
            <person name="Liu H."/>
            <person name="Yang L."/>
            <person name="Liu T."/>
            <person name="Zhang X."/>
            <person name="Wu Z."/>
            <person name="Fan W."/>
            <person name="Dang X."/>
            <person name="Xiang H."/>
            <person name="Tao M."/>
            <person name="Li Y."/>
            <person name="Hu J."/>
            <person name="Li Z."/>
            <person name="Lin L."/>
            <person name="Luo J."/>
            <person name="Geng L."/>
            <person name="Wang L."/>
            <person name="Long M."/>
            <person name="Wan Y."/>
            <person name="He N."/>
            <person name="Zhang Z."/>
            <person name="Lu C."/>
            <person name="Keeling P.J."/>
            <person name="Wang J."/>
            <person name="Xiang Z."/>
            <person name="Zhou Z."/>
        </authorList>
    </citation>
    <scope>NUCLEOTIDE SEQUENCE [LARGE SCALE GENOMIC DNA]</scope>
    <source>
        <strain evidence="2">CQ1 / CVCC 102059</strain>
    </source>
</reference>
<dbReference type="VEuPathDB" id="MicrosporidiaDB:NBO_66g0052"/>
<sequence>MWFVLQFFDSLSISSSKTGFSSIKSSFGLLYDPLAALRFSNLSFTIYLPL</sequence>
<name>R0ML94_NOSB1</name>